<sequence length="166" mass="19201">MAKILYIAANVKTVNDSFSLSVGQEFIQEYKRLNPNDEIEELDLFKTEIPFLDQAILGSVFGTVKYDELYEEHQRKVQLMTANLDQFIHADKYVFATPLWNLGVPPVLKAYFDNISIAGKTFKFTKEGPQGLLLEKKHYAFNIREEIIIPVYRKAKSTAFLILKQY</sequence>
<dbReference type="Gene3D" id="3.40.50.360">
    <property type="match status" value="1"/>
</dbReference>
<dbReference type="EMBL" id="JAASTW010000007">
    <property type="protein sequence ID" value="MBC1488824.1"/>
    <property type="molecule type" value="Genomic_DNA"/>
</dbReference>
<dbReference type="InterPro" id="IPR003680">
    <property type="entry name" value="Flavodoxin_fold"/>
</dbReference>
<name>A0A7X1C905_9LIST</name>
<dbReference type="AlphaFoldDB" id="A0A7X1C905"/>
<protein>
    <submittedName>
        <fullName evidence="2">FMN-dependent NADH-azoreductase</fullName>
    </submittedName>
</protein>
<dbReference type="Pfam" id="PF02525">
    <property type="entry name" value="Flavodoxin_2"/>
    <property type="match status" value="1"/>
</dbReference>
<comment type="caution">
    <text evidence="2">The sequence shown here is derived from an EMBL/GenBank/DDBJ whole genome shotgun (WGS) entry which is preliminary data.</text>
</comment>
<gene>
    <name evidence="2" type="ORF">HCJ38_07315</name>
</gene>
<dbReference type="InterPro" id="IPR050104">
    <property type="entry name" value="FMN-dep_NADH:Q_OxRdtase_AzoR1"/>
</dbReference>
<dbReference type="PANTHER" id="PTHR43741">
    <property type="entry name" value="FMN-DEPENDENT NADH-AZOREDUCTASE 1"/>
    <property type="match status" value="1"/>
</dbReference>
<reference evidence="2 3" key="1">
    <citation type="submission" date="2020-03" db="EMBL/GenBank/DDBJ databases">
        <title>Soil Listeria distribution.</title>
        <authorList>
            <person name="Liao J."/>
            <person name="Wiedmann M."/>
        </authorList>
    </citation>
    <scope>NUCLEOTIDE SEQUENCE [LARGE SCALE GENOMIC DNA]</scope>
    <source>
        <strain evidence="2 3">FSL L7-1554</strain>
    </source>
</reference>
<organism evidence="2 3">
    <name type="scientific">Listeria immobilis</name>
    <dbReference type="NCBI Taxonomy" id="2713502"/>
    <lineage>
        <taxon>Bacteria</taxon>
        <taxon>Bacillati</taxon>
        <taxon>Bacillota</taxon>
        <taxon>Bacilli</taxon>
        <taxon>Bacillales</taxon>
        <taxon>Listeriaceae</taxon>
        <taxon>Listeria</taxon>
    </lineage>
</organism>
<dbReference type="SUPFAM" id="SSF52218">
    <property type="entry name" value="Flavoproteins"/>
    <property type="match status" value="1"/>
</dbReference>
<dbReference type="Proteomes" id="UP000561617">
    <property type="component" value="Unassembled WGS sequence"/>
</dbReference>
<dbReference type="PANTHER" id="PTHR43741:SF7">
    <property type="entry name" value="FMN-DEPENDENT NADH:QUINONE OXIDOREDUCTASE"/>
    <property type="match status" value="1"/>
</dbReference>
<evidence type="ECO:0000259" key="1">
    <source>
        <dbReference type="Pfam" id="PF02525"/>
    </source>
</evidence>
<accession>A0A7X1C905</accession>
<dbReference type="InterPro" id="IPR029039">
    <property type="entry name" value="Flavoprotein-like_sf"/>
</dbReference>
<feature type="domain" description="Flavodoxin-like fold" evidence="1">
    <location>
        <begin position="3"/>
        <end position="140"/>
    </location>
</feature>
<evidence type="ECO:0000313" key="3">
    <source>
        <dbReference type="Proteomes" id="UP000561617"/>
    </source>
</evidence>
<evidence type="ECO:0000313" key="2">
    <source>
        <dbReference type="EMBL" id="MBC1488824.1"/>
    </source>
</evidence>
<proteinExistence type="predicted"/>